<feature type="transmembrane region" description="Helical" evidence="1">
    <location>
        <begin position="16"/>
        <end position="33"/>
    </location>
</feature>
<keyword evidence="1" id="KW-0472">Membrane</keyword>
<keyword evidence="3" id="KW-1185">Reference proteome</keyword>
<reference evidence="2 3" key="1">
    <citation type="submission" date="2015-11" db="EMBL/GenBank/DDBJ databases">
        <authorList>
            <consortium name="Pathogen Informatics"/>
        </authorList>
    </citation>
    <scope>NUCLEOTIDE SEQUENCE [LARGE SCALE GENOMIC DNA]</scope>
    <source>
        <strain evidence="2 3">006A-0059</strain>
    </source>
</reference>
<dbReference type="Proteomes" id="UP000052237">
    <property type="component" value="Unassembled WGS sequence"/>
</dbReference>
<proteinExistence type="predicted"/>
<dbReference type="AlphaFoldDB" id="A0A0S4SR42"/>
<protein>
    <submittedName>
        <fullName evidence="2">Uncharacterized protein</fullName>
    </submittedName>
</protein>
<name>A0A0S4SR42_CAMHY</name>
<keyword evidence="1" id="KW-0812">Transmembrane</keyword>
<sequence>MIVTDCYMDLTRKTKIMGLTTTSLLIMFVIGFISWFILILYSLAVVAVLYCFFFILEFFDEDIYEIIGSNLKISQKNFMHKVRNGSWTDRYI</sequence>
<accession>A0A0S4SR42</accession>
<feature type="transmembrane region" description="Helical" evidence="1">
    <location>
        <begin position="39"/>
        <end position="59"/>
    </location>
</feature>
<dbReference type="RefSeq" id="WP_059435396.1">
    <property type="nucleotide sequence ID" value="NZ_FAVB01000005.1"/>
</dbReference>
<evidence type="ECO:0000313" key="2">
    <source>
        <dbReference type="EMBL" id="CUU88215.1"/>
    </source>
</evidence>
<keyword evidence="1" id="KW-1133">Transmembrane helix</keyword>
<comment type="caution">
    <text evidence="2">The sequence shown here is derived from an EMBL/GenBank/DDBJ whole genome shotgun (WGS) entry which is preliminary data.</text>
</comment>
<evidence type="ECO:0000256" key="1">
    <source>
        <dbReference type="SAM" id="Phobius"/>
    </source>
</evidence>
<organism evidence="2 3">
    <name type="scientific">Campylobacter hyointestinalis subsp. hyointestinalis</name>
    <dbReference type="NCBI Taxonomy" id="91352"/>
    <lineage>
        <taxon>Bacteria</taxon>
        <taxon>Pseudomonadati</taxon>
        <taxon>Campylobacterota</taxon>
        <taxon>Epsilonproteobacteria</taxon>
        <taxon>Campylobacterales</taxon>
        <taxon>Campylobacteraceae</taxon>
        <taxon>Campylobacter</taxon>
    </lineage>
</organism>
<dbReference type="EMBL" id="FAVB01000005">
    <property type="protein sequence ID" value="CUU88215.1"/>
    <property type="molecule type" value="Genomic_DNA"/>
</dbReference>
<evidence type="ECO:0000313" key="3">
    <source>
        <dbReference type="Proteomes" id="UP000052237"/>
    </source>
</evidence>
<gene>
    <name evidence="2" type="ORF">ERS686654_01859</name>
</gene>